<evidence type="ECO:0000313" key="13">
    <source>
        <dbReference type="Proteomes" id="UP000658514"/>
    </source>
</evidence>
<dbReference type="Proteomes" id="UP000658514">
    <property type="component" value="Unassembled WGS sequence"/>
</dbReference>
<dbReference type="PANTHER" id="PTHR24363:SF0">
    <property type="entry name" value="SERINE_THREONINE KINASE LIKE DOMAIN CONTAINING 1"/>
    <property type="match status" value="1"/>
</dbReference>
<dbReference type="InterPro" id="IPR011009">
    <property type="entry name" value="Kinase-like_dom_sf"/>
</dbReference>
<evidence type="ECO:0000256" key="2">
    <source>
        <dbReference type="ARBA" id="ARBA00022527"/>
    </source>
</evidence>
<evidence type="ECO:0000256" key="6">
    <source>
        <dbReference type="ARBA" id="ARBA00022840"/>
    </source>
</evidence>
<dbReference type="PROSITE" id="PS50011">
    <property type="entry name" value="PROTEIN_KINASE_DOM"/>
    <property type="match status" value="1"/>
</dbReference>
<proteinExistence type="predicted"/>
<evidence type="ECO:0000256" key="1">
    <source>
        <dbReference type="ARBA" id="ARBA00012513"/>
    </source>
</evidence>
<dbReference type="InterPro" id="IPR017441">
    <property type="entry name" value="Protein_kinase_ATP_BS"/>
</dbReference>
<comment type="caution">
    <text evidence="12">The sequence shown here is derived from an EMBL/GenBank/DDBJ whole genome shotgun (WGS) entry which is preliminary data.</text>
</comment>
<feature type="transmembrane region" description="Helical" evidence="10">
    <location>
        <begin position="376"/>
        <end position="399"/>
    </location>
</feature>
<dbReference type="Gene3D" id="3.30.200.20">
    <property type="entry name" value="Phosphorylase Kinase, domain 1"/>
    <property type="match status" value="1"/>
</dbReference>
<dbReference type="PROSITE" id="PS00107">
    <property type="entry name" value="PROTEIN_KINASE_ATP"/>
    <property type="match status" value="1"/>
</dbReference>
<feature type="domain" description="Protein kinase" evidence="11">
    <location>
        <begin position="460"/>
        <end position="731"/>
    </location>
</feature>
<reference evidence="12 13" key="1">
    <citation type="journal article" date="2020" name="ISME J.">
        <title>Comparative genomics reveals insights into cyanobacterial evolution and habitat adaptation.</title>
        <authorList>
            <person name="Chen M.Y."/>
            <person name="Teng W.K."/>
            <person name="Zhao L."/>
            <person name="Hu C.X."/>
            <person name="Zhou Y.K."/>
            <person name="Han B.P."/>
            <person name="Song L.R."/>
            <person name="Shu W.S."/>
        </authorList>
    </citation>
    <scope>NUCLEOTIDE SEQUENCE [LARGE SCALE GENOMIC DNA]</scope>
    <source>
        <strain evidence="12 13">FACHB-288</strain>
    </source>
</reference>
<keyword evidence="4 9" id="KW-0547">Nucleotide-binding</keyword>
<keyword evidence="10" id="KW-1133">Transmembrane helix</keyword>
<dbReference type="Pfam" id="PF05226">
    <property type="entry name" value="CHASE2"/>
    <property type="match status" value="1"/>
</dbReference>
<evidence type="ECO:0000256" key="8">
    <source>
        <dbReference type="ARBA" id="ARBA00048679"/>
    </source>
</evidence>
<keyword evidence="5" id="KW-0418">Kinase</keyword>
<dbReference type="SUPFAM" id="SSF56112">
    <property type="entry name" value="Protein kinase-like (PK-like)"/>
    <property type="match status" value="1"/>
</dbReference>
<dbReference type="EC" id="2.7.11.1" evidence="1"/>
<feature type="transmembrane region" description="Helical" evidence="10">
    <location>
        <begin position="319"/>
        <end position="343"/>
    </location>
</feature>
<feature type="binding site" evidence="9">
    <location>
        <position position="491"/>
    </location>
    <ligand>
        <name>ATP</name>
        <dbReference type="ChEBI" id="CHEBI:30616"/>
    </ligand>
</feature>
<gene>
    <name evidence="12" type="ORF">H6G24_25875</name>
</gene>
<name>A0ABR8AG16_9CYAN</name>
<keyword evidence="13" id="KW-1185">Reference proteome</keyword>
<evidence type="ECO:0000313" key="12">
    <source>
        <dbReference type="EMBL" id="MBD2198868.1"/>
    </source>
</evidence>
<dbReference type="InterPro" id="IPR007890">
    <property type="entry name" value="CHASE2"/>
</dbReference>
<keyword evidence="3" id="KW-0808">Transferase</keyword>
<comment type="catalytic activity">
    <reaction evidence="8">
        <text>L-seryl-[protein] + ATP = O-phospho-L-seryl-[protein] + ADP + H(+)</text>
        <dbReference type="Rhea" id="RHEA:17989"/>
        <dbReference type="Rhea" id="RHEA-COMP:9863"/>
        <dbReference type="Rhea" id="RHEA-COMP:11604"/>
        <dbReference type="ChEBI" id="CHEBI:15378"/>
        <dbReference type="ChEBI" id="CHEBI:29999"/>
        <dbReference type="ChEBI" id="CHEBI:30616"/>
        <dbReference type="ChEBI" id="CHEBI:83421"/>
        <dbReference type="ChEBI" id="CHEBI:456216"/>
        <dbReference type="EC" id="2.7.11.1"/>
    </reaction>
</comment>
<feature type="transmembrane region" description="Helical" evidence="10">
    <location>
        <begin position="350"/>
        <end position="370"/>
    </location>
</feature>
<keyword evidence="10" id="KW-0812">Transmembrane</keyword>
<sequence>MFVNFKNLFTQPALISSAVITLLLLGIQKIGVLEPLELKIYDQMMQMRSDPGEDPRLLIVAVGEKDLQKWNWPLSSQILDQALGKLEEYEPRAIGLDIFRDLPVEPGHEKLLQRLQESDIIVPVCKHSDTSSSGNPGTPPPTGVEAERVGFSDVVEDTDGVIRRNLLSVSTDASDPCQSVSSLSLQLALKYLAVGGIQPEFTPNRELKLRDIVFKPLQPHVGGYKKADTNGYQILLNYRSSRAIAKQVTITELLENQVKPELVKDRIVLIGSTAPSLNDIFNTPYTSGRSDISGKMSGVEIHAHSVSQILSVVLNKQPLFWFLPGWGEVFWIWGWTLIGGLIAWRIQHPLGLGLATGTTLLVLFGSNFAIFTQAGWFPVVSPSLGLILATGSVLAYIAYQTKQQQAIILQRVQEQKELIAQLQALTTNNQYNTQQPTTLANTVYAQTQELAPSIVLNKRYKIVNNLGAGGFSYTYLAEDIKRPGNPQCVVKQLHPANQEAEYLTILGRLFKTEAEILEVLGKHPQIPYLLAFLEENQQFYIVQEFISGNPLSDELTPGKRFSQAEVIAILKEILQVLVFIHGYGVIHRDLKPSNLIRRKADGKIVLIDFGAVKQIQPQEQDSQTIAIGTPGFAPAEQMSGQPTMNSDIYALGMIAIQALTGIYPKVFRRDVNSGTVIIQVESQTGEQVWQYWWEIAETTKDFAKVLDKMVHMDFTQRYQSASEVLNNLESL</sequence>
<dbReference type="Pfam" id="PF00069">
    <property type="entry name" value="Pkinase"/>
    <property type="match status" value="1"/>
</dbReference>
<evidence type="ECO:0000256" key="7">
    <source>
        <dbReference type="ARBA" id="ARBA00047899"/>
    </source>
</evidence>
<evidence type="ECO:0000256" key="9">
    <source>
        <dbReference type="PROSITE-ProRule" id="PRU10141"/>
    </source>
</evidence>
<accession>A0ABR8AG16</accession>
<keyword evidence="2" id="KW-0723">Serine/threonine-protein kinase</keyword>
<evidence type="ECO:0000256" key="5">
    <source>
        <dbReference type="ARBA" id="ARBA00022777"/>
    </source>
</evidence>
<dbReference type="CDD" id="cd14014">
    <property type="entry name" value="STKc_PknB_like"/>
    <property type="match status" value="1"/>
</dbReference>
<dbReference type="SMART" id="SM00220">
    <property type="entry name" value="S_TKc"/>
    <property type="match status" value="1"/>
</dbReference>
<dbReference type="RefSeq" id="WP_190547563.1">
    <property type="nucleotide sequence ID" value="NZ_CAWPNO010000082.1"/>
</dbReference>
<dbReference type="InterPro" id="IPR000719">
    <property type="entry name" value="Prot_kinase_dom"/>
</dbReference>
<evidence type="ECO:0000256" key="4">
    <source>
        <dbReference type="ARBA" id="ARBA00022741"/>
    </source>
</evidence>
<comment type="catalytic activity">
    <reaction evidence="7">
        <text>L-threonyl-[protein] + ATP = O-phospho-L-threonyl-[protein] + ADP + H(+)</text>
        <dbReference type="Rhea" id="RHEA:46608"/>
        <dbReference type="Rhea" id="RHEA-COMP:11060"/>
        <dbReference type="Rhea" id="RHEA-COMP:11605"/>
        <dbReference type="ChEBI" id="CHEBI:15378"/>
        <dbReference type="ChEBI" id="CHEBI:30013"/>
        <dbReference type="ChEBI" id="CHEBI:30616"/>
        <dbReference type="ChEBI" id="CHEBI:61977"/>
        <dbReference type="ChEBI" id="CHEBI:456216"/>
        <dbReference type="EC" id="2.7.11.1"/>
    </reaction>
</comment>
<organism evidence="12 13">
    <name type="scientific">Calothrix parietina FACHB-288</name>
    <dbReference type="NCBI Taxonomy" id="2692896"/>
    <lineage>
        <taxon>Bacteria</taxon>
        <taxon>Bacillati</taxon>
        <taxon>Cyanobacteriota</taxon>
        <taxon>Cyanophyceae</taxon>
        <taxon>Nostocales</taxon>
        <taxon>Calotrichaceae</taxon>
        <taxon>Calothrix</taxon>
    </lineage>
</organism>
<evidence type="ECO:0000259" key="11">
    <source>
        <dbReference type="PROSITE" id="PS50011"/>
    </source>
</evidence>
<keyword evidence="10" id="KW-0472">Membrane</keyword>
<protein>
    <recommendedName>
        <fullName evidence="1">non-specific serine/threonine protein kinase</fullName>
        <ecNumber evidence="1">2.7.11.1</ecNumber>
    </recommendedName>
</protein>
<dbReference type="EMBL" id="JACJQH010000048">
    <property type="protein sequence ID" value="MBD2198868.1"/>
    <property type="molecule type" value="Genomic_DNA"/>
</dbReference>
<evidence type="ECO:0000256" key="3">
    <source>
        <dbReference type="ARBA" id="ARBA00022679"/>
    </source>
</evidence>
<dbReference type="SMART" id="SM01080">
    <property type="entry name" value="CHASE2"/>
    <property type="match status" value="1"/>
</dbReference>
<evidence type="ECO:0000256" key="10">
    <source>
        <dbReference type="SAM" id="Phobius"/>
    </source>
</evidence>
<dbReference type="PANTHER" id="PTHR24363">
    <property type="entry name" value="SERINE/THREONINE PROTEIN KINASE"/>
    <property type="match status" value="1"/>
</dbReference>
<keyword evidence="6 9" id="KW-0067">ATP-binding</keyword>
<dbReference type="Gene3D" id="1.10.510.10">
    <property type="entry name" value="Transferase(Phosphotransferase) domain 1"/>
    <property type="match status" value="1"/>
</dbReference>